<dbReference type="EMBL" id="SZQL01000010">
    <property type="protein sequence ID" value="TKK67775.1"/>
    <property type="molecule type" value="Genomic_DNA"/>
</dbReference>
<organism evidence="1 2">
    <name type="scientific">Ilyomonas limi</name>
    <dbReference type="NCBI Taxonomy" id="2575867"/>
    <lineage>
        <taxon>Bacteria</taxon>
        <taxon>Pseudomonadati</taxon>
        <taxon>Bacteroidota</taxon>
        <taxon>Chitinophagia</taxon>
        <taxon>Chitinophagales</taxon>
        <taxon>Chitinophagaceae</taxon>
        <taxon>Ilyomonas</taxon>
    </lineage>
</organism>
<name>A0A4U3KYN7_9BACT</name>
<evidence type="ECO:0000313" key="2">
    <source>
        <dbReference type="Proteomes" id="UP000305848"/>
    </source>
</evidence>
<dbReference type="PANTHER" id="PTHR35802">
    <property type="entry name" value="PROTEASE SYNTHASE AND SPORULATION PROTEIN PAI 2"/>
    <property type="match status" value="1"/>
</dbReference>
<dbReference type="OrthoDB" id="9794948at2"/>
<dbReference type="PIRSF" id="PIRSF010372">
    <property type="entry name" value="PaiB"/>
    <property type="match status" value="1"/>
</dbReference>
<gene>
    <name evidence="1" type="ORF">FC093_13575</name>
</gene>
<dbReference type="SUPFAM" id="SSF50475">
    <property type="entry name" value="FMN-binding split barrel"/>
    <property type="match status" value="1"/>
</dbReference>
<dbReference type="InterPro" id="IPR007396">
    <property type="entry name" value="TR_PAI2-type"/>
</dbReference>
<dbReference type="Proteomes" id="UP000305848">
    <property type="component" value="Unassembled WGS sequence"/>
</dbReference>
<dbReference type="RefSeq" id="WP_137262340.1">
    <property type="nucleotide sequence ID" value="NZ_SZQL01000010.1"/>
</dbReference>
<dbReference type="InterPro" id="IPR012349">
    <property type="entry name" value="Split_barrel_FMN-bd"/>
</dbReference>
<dbReference type="PANTHER" id="PTHR35802:SF1">
    <property type="entry name" value="PROTEASE SYNTHASE AND SPORULATION PROTEIN PAI 2"/>
    <property type="match status" value="1"/>
</dbReference>
<keyword evidence="2" id="KW-1185">Reference proteome</keyword>
<dbReference type="Gene3D" id="2.30.110.10">
    <property type="entry name" value="Electron Transport, Fmn-binding Protein, Chain A"/>
    <property type="match status" value="1"/>
</dbReference>
<dbReference type="AlphaFoldDB" id="A0A4U3KYN7"/>
<proteinExistence type="predicted"/>
<dbReference type="Pfam" id="PF04299">
    <property type="entry name" value="FMN_bind_2"/>
    <property type="match status" value="1"/>
</dbReference>
<protein>
    <submittedName>
        <fullName evidence="1">FMN-binding negative transcriptional regulator</fullName>
    </submittedName>
</protein>
<reference evidence="1 2" key="1">
    <citation type="submission" date="2019-05" db="EMBL/GenBank/DDBJ databases">
        <title>Panacibacter sp. strain 17mud1-8 Genome sequencing and assembly.</title>
        <authorList>
            <person name="Chhetri G."/>
        </authorList>
    </citation>
    <scope>NUCLEOTIDE SEQUENCE [LARGE SCALE GENOMIC DNA]</scope>
    <source>
        <strain evidence="1 2">17mud1-8</strain>
    </source>
</reference>
<comment type="caution">
    <text evidence="1">The sequence shown here is derived from an EMBL/GenBank/DDBJ whole genome shotgun (WGS) entry which is preliminary data.</text>
</comment>
<accession>A0A4U3KYN7</accession>
<evidence type="ECO:0000313" key="1">
    <source>
        <dbReference type="EMBL" id="TKK67775.1"/>
    </source>
</evidence>
<sequence length="205" mass="23753">MYIPNSNLLTDKTEAVAFMKRFSFATIITAKNSLPIATHLPFLVTIQDDNIVLTSHFAKANDQWKDIENNKILVIFSEPHAYISPKHYDKELNVPTWNYISVHAYGRGELITETSKVFEILERTIDNYEIEYKHQWNNLPDYYKAGLSKGIVAFDMVVTELQGKKKLSQNKTENERKKIINALSKSEPTNEQLIAEYMKNNQHRS</sequence>